<evidence type="ECO:0000256" key="1">
    <source>
        <dbReference type="SAM" id="MobiDB-lite"/>
    </source>
</evidence>
<sequence>MKFLIVCCVLFILVGLALDVDCKRGGRSRSRGSGKHTSGGDCGWLCNKNSKKTAPSPKQAVPPPPKPSAPRQEPTIKKETANTQQSSNAQRPIGWNVPGTNQNPSPSNQNSGWKSGYQTQGL</sequence>
<feature type="chain" id="PRO_5043776353" evidence="2">
    <location>
        <begin position="20"/>
        <end position="122"/>
    </location>
</feature>
<evidence type="ECO:0000313" key="4">
    <source>
        <dbReference type="Proteomes" id="UP001159042"/>
    </source>
</evidence>
<name>A0AAV8VKQ5_9CUCU</name>
<evidence type="ECO:0000313" key="3">
    <source>
        <dbReference type="EMBL" id="KAJ8914542.1"/>
    </source>
</evidence>
<dbReference type="Proteomes" id="UP001159042">
    <property type="component" value="Unassembled WGS sequence"/>
</dbReference>
<organism evidence="3 4">
    <name type="scientific">Exocentrus adspersus</name>
    <dbReference type="NCBI Taxonomy" id="1586481"/>
    <lineage>
        <taxon>Eukaryota</taxon>
        <taxon>Metazoa</taxon>
        <taxon>Ecdysozoa</taxon>
        <taxon>Arthropoda</taxon>
        <taxon>Hexapoda</taxon>
        <taxon>Insecta</taxon>
        <taxon>Pterygota</taxon>
        <taxon>Neoptera</taxon>
        <taxon>Endopterygota</taxon>
        <taxon>Coleoptera</taxon>
        <taxon>Polyphaga</taxon>
        <taxon>Cucujiformia</taxon>
        <taxon>Chrysomeloidea</taxon>
        <taxon>Cerambycidae</taxon>
        <taxon>Lamiinae</taxon>
        <taxon>Acanthocinini</taxon>
        <taxon>Exocentrus</taxon>
    </lineage>
</organism>
<evidence type="ECO:0000256" key="2">
    <source>
        <dbReference type="SAM" id="SignalP"/>
    </source>
</evidence>
<feature type="region of interest" description="Disordered" evidence="1">
    <location>
        <begin position="23"/>
        <end position="122"/>
    </location>
</feature>
<dbReference type="EMBL" id="JANEYG010000069">
    <property type="protein sequence ID" value="KAJ8914542.1"/>
    <property type="molecule type" value="Genomic_DNA"/>
</dbReference>
<keyword evidence="2" id="KW-0732">Signal</keyword>
<accession>A0AAV8VKQ5</accession>
<feature type="compositionally biased region" description="Polar residues" evidence="1">
    <location>
        <begin position="81"/>
        <end position="90"/>
    </location>
</feature>
<feature type="compositionally biased region" description="Polar residues" evidence="1">
    <location>
        <begin position="112"/>
        <end position="122"/>
    </location>
</feature>
<feature type="compositionally biased region" description="Basic residues" evidence="1">
    <location>
        <begin position="25"/>
        <end position="34"/>
    </location>
</feature>
<protein>
    <submittedName>
        <fullName evidence="3">Uncharacterized protein</fullName>
    </submittedName>
</protein>
<dbReference type="AlphaFoldDB" id="A0AAV8VKQ5"/>
<feature type="signal peptide" evidence="2">
    <location>
        <begin position="1"/>
        <end position="19"/>
    </location>
</feature>
<reference evidence="3 4" key="1">
    <citation type="journal article" date="2023" name="Insect Mol. Biol.">
        <title>Genome sequencing provides insights into the evolution of gene families encoding plant cell wall-degrading enzymes in longhorned beetles.</title>
        <authorList>
            <person name="Shin N.R."/>
            <person name="Okamura Y."/>
            <person name="Kirsch R."/>
            <person name="Pauchet Y."/>
        </authorList>
    </citation>
    <scope>NUCLEOTIDE SEQUENCE [LARGE SCALE GENOMIC DNA]</scope>
    <source>
        <strain evidence="3">EAD_L_NR</strain>
    </source>
</reference>
<keyword evidence="4" id="KW-1185">Reference proteome</keyword>
<feature type="compositionally biased region" description="Low complexity" evidence="1">
    <location>
        <begin position="101"/>
        <end position="111"/>
    </location>
</feature>
<proteinExistence type="predicted"/>
<comment type="caution">
    <text evidence="3">The sequence shown here is derived from an EMBL/GenBank/DDBJ whole genome shotgun (WGS) entry which is preliminary data.</text>
</comment>
<gene>
    <name evidence="3" type="ORF">NQ315_010006</name>
</gene>